<dbReference type="eggNOG" id="COG2972">
    <property type="taxonomic scope" value="Bacteria"/>
</dbReference>
<feature type="transmembrane region" description="Helical" evidence="1">
    <location>
        <begin position="12"/>
        <end position="30"/>
    </location>
</feature>
<evidence type="ECO:0000313" key="4">
    <source>
        <dbReference type="Proteomes" id="UP000009309"/>
    </source>
</evidence>
<dbReference type="Pfam" id="PF06580">
    <property type="entry name" value="His_kinase"/>
    <property type="match status" value="1"/>
</dbReference>
<organism evidence="3 4">
    <name type="scientific">Fibrisoma limi BUZ 3</name>
    <dbReference type="NCBI Taxonomy" id="1185876"/>
    <lineage>
        <taxon>Bacteria</taxon>
        <taxon>Pseudomonadati</taxon>
        <taxon>Bacteroidota</taxon>
        <taxon>Cytophagia</taxon>
        <taxon>Cytophagales</taxon>
        <taxon>Spirosomataceae</taxon>
        <taxon>Fibrisoma</taxon>
    </lineage>
</organism>
<dbReference type="InterPro" id="IPR050640">
    <property type="entry name" value="Bact_2-comp_sensor_kinase"/>
</dbReference>
<name>I2GC39_9BACT</name>
<keyword evidence="1" id="KW-1133">Transmembrane helix</keyword>
<gene>
    <name evidence="3" type="ORF">BN8_00387</name>
</gene>
<dbReference type="RefSeq" id="WP_009280051.1">
    <property type="nucleotide sequence ID" value="NZ_CAIT01000004.1"/>
</dbReference>
<feature type="transmembrane region" description="Helical" evidence="1">
    <location>
        <begin position="36"/>
        <end position="59"/>
    </location>
</feature>
<feature type="domain" description="Signal transduction histidine kinase internal region" evidence="2">
    <location>
        <begin position="157"/>
        <end position="250"/>
    </location>
</feature>
<proteinExistence type="predicted"/>
<dbReference type="PANTHER" id="PTHR34220">
    <property type="entry name" value="SENSOR HISTIDINE KINASE YPDA"/>
    <property type="match status" value="1"/>
</dbReference>
<dbReference type="InterPro" id="IPR010559">
    <property type="entry name" value="Sig_transdc_His_kin_internal"/>
</dbReference>
<keyword evidence="4" id="KW-1185">Reference proteome</keyword>
<evidence type="ECO:0000313" key="3">
    <source>
        <dbReference type="EMBL" id="CCH51463.1"/>
    </source>
</evidence>
<keyword evidence="1" id="KW-0812">Transmembrane</keyword>
<sequence length="354" mass="40274">MTESVRSNRARTRNLLYVGILLLPISLNLINPSQVAYQYSFFGISFNVVFLLTAWFEHVVILNRFLDRRQYWAALLGSVGALFFFITVRYLIEQQLAPILINSVNYDPDGLTVWFYIQDNQYYAFTAVGLGILFKLIEDWFVHQQERRALVNEKTTAELAFLKSQINPHFLFNTLNNIYALAYTKSDAAPGAILKLSELMRYMLYESAGPALPTNGHTTATREGSHKVSLAKEIQYLRNLVDLEKLRVPNAQVQFDVEGSTDLYRIEPMLLISFVENAFKHGDLTDPNQPLVIQLSVRQGQLQADILNKKTTIRKTRRAALACPTFADAWICCIPTSTRCTSTKTNRPTRVGSC</sequence>
<evidence type="ECO:0000256" key="1">
    <source>
        <dbReference type="SAM" id="Phobius"/>
    </source>
</evidence>
<dbReference type="GO" id="GO:0000155">
    <property type="term" value="F:phosphorelay sensor kinase activity"/>
    <property type="evidence" value="ECO:0007669"/>
    <property type="project" value="InterPro"/>
</dbReference>
<dbReference type="AlphaFoldDB" id="I2GC39"/>
<dbReference type="EMBL" id="CAIT01000004">
    <property type="protein sequence ID" value="CCH51463.1"/>
    <property type="molecule type" value="Genomic_DNA"/>
</dbReference>
<comment type="caution">
    <text evidence="3">The sequence shown here is derived from an EMBL/GenBank/DDBJ whole genome shotgun (WGS) entry which is preliminary data.</text>
</comment>
<reference evidence="3 4" key="1">
    <citation type="journal article" date="2012" name="J. Bacteriol.">
        <title>Genome Sequence of the Filamentous Bacterium Fibrisoma limi BUZ 3T.</title>
        <authorList>
            <person name="Filippini M."/>
            <person name="Qi W."/>
            <person name="Jaenicke S."/>
            <person name="Goesmann A."/>
            <person name="Smits T.H."/>
            <person name="Bagheri H.C."/>
        </authorList>
    </citation>
    <scope>NUCLEOTIDE SEQUENCE [LARGE SCALE GENOMIC DNA]</scope>
    <source>
        <strain evidence="4">BUZ 3T</strain>
    </source>
</reference>
<protein>
    <submittedName>
        <fullName evidence="3">Sensor protein lytS</fullName>
    </submittedName>
</protein>
<dbReference type="GO" id="GO:0016020">
    <property type="term" value="C:membrane"/>
    <property type="evidence" value="ECO:0007669"/>
    <property type="project" value="InterPro"/>
</dbReference>
<dbReference type="STRING" id="1185876.BN8_00387"/>
<feature type="transmembrane region" description="Helical" evidence="1">
    <location>
        <begin position="71"/>
        <end position="92"/>
    </location>
</feature>
<keyword evidence="1" id="KW-0472">Membrane</keyword>
<accession>I2GC39</accession>
<dbReference type="PANTHER" id="PTHR34220:SF7">
    <property type="entry name" value="SENSOR HISTIDINE KINASE YPDA"/>
    <property type="match status" value="1"/>
</dbReference>
<dbReference type="Proteomes" id="UP000009309">
    <property type="component" value="Unassembled WGS sequence"/>
</dbReference>
<evidence type="ECO:0000259" key="2">
    <source>
        <dbReference type="Pfam" id="PF06580"/>
    </source>
</evidence>